<evidence type="ECO:0000313" key="1">
    <source>
        <dbReference type="EMBL" id="TWJ03603.1"/>
    </source>
</evidence>
<evidence type="ECO:0000313" key="2">
    <source>
        <dbReference type="Proteomes" id="UP000317010"/>
    </source>
</evidence>
<proteinExistence type="predicted"/>
<accession>A0A562UCP6</accession>
<dbReference type="Proteomes" id="UP000317010">
    <property type="component" value="Unassembled WGS sequence"/>
</dbReference>
<name>A0A562UCP6_9SPHI</name>
<organism evidence="1 2">
    <name type="scientific">Mucilaginibacter frigoritolerans</name>
    <dbReference type="NCBI Taxonomy" id="652788"/>
    <lineage>
        <taxon>Bacteria</taxon>
        <taxon>Pseudomonadati</taxon>
        <taxon>Bacteroidota</taxon>
        <taxon>Sphingobacteriia</taxon>
        <taxon>Sphingobacteriales</taxon>
        <taxon>Sphingobacteriaceae</taxon>
        <taxon>Mucilaginibacter</taxon>
    </lineage>
</organism>
<reference evidence="1 2" key="1">
    <citation type="submission" date="2019-07" db="EMBL/GenBank/DDBJ databases">
        <title>Genomic Encyclopedia of Archaeal and Bacterial Type Strains, Phase II (KMG-II): from individual species to whole genera.</title>
        <authorList>
            <person name="Goeker M."/>
        </authorList>
    </citation>
    <scope>NUCLEOTIDE SEQUENCE [LARGE SCALE GENOMIC DNA]</scope>
    <source>
        <strain evidence="1 2">ATCC BAA-1854</strain>
    </source>
</reference>
<comment type="caution">
    <text evidence="1">The sequence shown here is derived from an EMBL/GenBank/DDBJ whole genome shotgun (WGS) entry which is preliminary data.</text>
</comment>
<keyword evidence="2" id="KW-1185">Reference proteome</keyword>
<dbReference type="SUPFAM" id="SSF56935">
    <property type="entry name" value="Porins"/>
    <property type="match status" value="1"/>
</dbReference>
<dbReference type="Gene3D" id="2.40.160.60">
    <property type="entry name" value="Outer membrane protein transport protein (OMPP1/FadL/TodX)"/>
    <property type="match status" value="1"/>
</dbReference>
<sequence length="492" mass="54814">MLNIIIIYLIKALSMNKKLTLIILFLIWCVNAIAQDTHYWSDDYSTAGFIVPGAVIANNRDSSVLFYNPALLAFSKKNSASFSGNLYQLQNIYIKNGVGEGKNLSSTNPAIIPQIISGVIHIKGDKPFTIGYALTHNDVLNYNVSQQKDGSFNVLSDSYSPGPEYFLGQYQMQNRISETSGIFSAGFKLADNLALGLSTQATIHNQFYDDEYSARAFINDGSDNPFPPYTNTQESYLAKYTNIGVRFKAGLSYDLDKSHLGVLITSPQIHLYGQGSILSDYVITDLHLDGNGPTTNLLANSRQTGLKAMWKTPFSAALGYAYDINGGQLYFAGEYFTGISEYANLNPTDEYFVKPVGSTLFSSNLLELKDARKSVIDFGFGYSFLLAESITGYVSVRLDQSYADQALYKNDLGYEYNTTTWNNYDWGFGANFKRRKFNLRAGLLFTYGQTNKYLQPYNFDNANEGNVLAGDPQNTLARTLGVKLMMAYIYNF</sequence>
<protein>
    <submittedName>
        <fullName evidence="1">Long-subunit fatty acid transport protein</fullName>
    </submittedName>
</protein>
<dbReference type="AlphaFoldDB" id="A0A562UCP6"/>
<gene>
    <name evidence="1" type="ORF">JN11_01150</name>
</gene>
<dbReference type="EMBL" id="VLLI01000002">
    <property type="protein sequence ID" value="TWJ03603.1"/>
    <property type="molecule type" value="Genomic_DNA"/>
</dbReference>